<comment type="function">
    <text evidence="4">A translational regulator that binds mRNA to regulate translation initiation and/or mRNA stability. Usually binds in the 5'-UTR at or near the Shine-Dalgarno sequence preventing ribosome-binding, thus repressing translation. Its main target seems to be the major flagellin gene, while its function is anatagonized by FliW.</text>
</comment>
<gene>
    <name evidence="4" type="primary">csrA</name>
    <name evidence="6" type="ORF">GCM10009858_21470</name>
</gene>
<evidence type="ECO:0000256" key="1">
    <source>
        <dbReference type="ARBA" id="ARBA00022490"/>
    </source>
</evidence>
<sequence>MLVLTRKPGEKIMIGDDIVITFLESRGGDGIRIGIDAPRHLEIKREEIAVAVADANREATRANADEVLRGLVPPTSAPPTAASAGSTGAGDGTPTP</sequence>
<feature type="region of interest" description="Disordered" evidence="5">
    <location>
        <begin position="64"/>
        <end position="96"/>
    </location>
</feature>
<accession>A0ABN3LJ79</accession>
<dbReference type="EMBL" id="BAAARE010000008">
    <property type="protein sequence ID" value="GAA2483300.1"/>
    <property type="molecule type" value="Genomic_DNA"/>
</dbReference>
<protein>
    <recommendedName>
        <fullName evidence="4">Translational regulator CsrA</fullName>
    </recommendedName>
</protein>
<dbReference type="Pfam" id="PF02599">
    <property type="entry name" value="CsrA"/>
    <property type="match status" value="1"/>
</dbReference>
<evidence type="ECO:0000256" key="5">
    <source>
        <dbReference type="SAM" id="MobiDB-lite"/>
    </source>
</evidence>
<reference evidence="6 7" key="1">
    <citation type="journal article" date="2019" name="Int. J. Syst. Evol. Microbiol.">
        <title>The Global Catalogue of Microorganisms (GCM) 10K type strain sequencing project: providing services to taxonomists for standard genome sequencing and annotation.</title>
        <authorList>
            <consortium name="The Broad Institute Genomics Platform"/>
            <consortium name="The Broad Institute Genome Sequencing Center for Infectious Disease"/>
            <person name="Wu L."/>
            <person name="Ma J."/>
        </authorList>
    </citation>
    <scope>NUCLEOTIDE SEQUENCE [LARGE SCALE GENOMIC DNA]</scope>
    <source>
        <strain evidence="6 7">JCM 16259</strain>
    </source>
</reference>
<dbReference type="Proteomes" id="UP001500730">
    <property type="component" value="Unassembled WGS sequence"/>
</dbReference>
<dbReference type="InterPro" id="IPR003751">
    <property type="entry name" value="CsrA"/>
</dbReference>
<organism evidence="6 7">
    <name type="scientific">Terrabacter carboxydivorans</name>
    <dbReference type="NCBI Taxonomy" id="619730"/>
    <lineage>
        <taxon>Bacteria</taxon>
        <taxon>Bacillati</taxon>
        <taxon>Actinomycetota</taxon>
        <taxon>Actinomycetes</taxon>
        <taxon>Micrococcales</taxon>
        <taxon>Intrasporangiaceae</taxon>
        <taxon>Terrabacter</taxon>
    </lineage>
</organism>
<dbReference type="SUPFAM" id="SSF117130">
    <property type="entry name" value="CsrA-like"/>
    <property type="match status" value="1"/>
</dbReference>
<dbReference type="HAMAP" id="MF_00167">
    <property type="entry name" value="CsrA"/>
    <property type="match status" value="1"/>
</dbReference>
<dbReference type="PANTHER" id="PTHR34984">
    <property type="entry name" value="CARBON STORAGE REGULATOR"/>
    <property type="match status" value="1"/>
</dbReference>
<dbReference type="Gene3D" id="2.60.40.4380">
    <property type="entry name" value="Translational regulator CsrA"/>
    <property type="match status" value="1"/>
</dbReference>
<evidence type="ECO:0000256" key="2">
    <source>
        <dbReference type="ARBA" id="ARBA00022845"/>
    </source>
</evidence>
<dbReference type="RefSeq" id="WP_344254894.1">
    <property type="nucleotide sequence ID" value="NZ_BAAARE010000008.1"/>
</dbReference>
<feature type="compositionally biased region" description="Gly residues" evidence="5">
    <location>
        <begin position="87"/>
        <end position="96"/>
    </location>
</feature>
<comment type="similarity">
    <text evidence="4">Belongs to the CsrA/RsmA family.</text>
</comment>
<comment type="subcellular location">
    <subcellularLocation>
        <location evidence="4">Cytoplasm</location>
    </subcellularLocation>
</comment>
<dbReference type="InterPro" id="IPR036107">
    <property type="entry name" value="CsrA_sf"/>
</dbReference>
<proteinExistence type="inferred from homology"/>
<comment type="caution">
    <text evidence="6">The sequence shown here is derived from an EMBL/GenBank/DDBJ whole genome shotgun (WGS) entry which is preliminary data.</text>
</comment>
<keyword evidence="2 4" id="KW-0810">Translation regulation</keyword>
<keyword evidence="3 4" id="KW-0694">RNA-binding</keyword>
<evidence type="ECO:0000313" key="6">
    <source>
        <dbReference type="EMBL" id="GAA2483300.1"/>
    </source>
</evidence>
<comment type="subunit">
    <text evidence="4">Homodimer; the beta-strands of each monomer intercalate to form a hydrophobic core, while the alpha-helices form wings that extend away from the core.</text>
</comment>
<name>A0ABN3LJ79_9MICO</name>
<evidence type="ECO:0000256" key="4">
    <source>
        <dbReference type="HAMAP-Rule" id="MF_00167"/>
    </source>
</evidence>
<keyword evidence="4" id="KW-1005">Bacterial flagellum biogenesis</keyword>
<evidence type="ECO:0000256" key="3">
    <source>
        <dbReference type="ARBA" id="ARBA00022884"/>
    </source>
</evidence>
<keyword evidence="4" id="KW-0678">Repressor</keyword>
<keyword evidence="1 4" id="KW-0963">Cytoplasm</keyword>
<keyword evidence="7" id="KW-1185">Reference proteome</keyword>
<evidence type="ECO:0000313" key="7">
    <source>
        <dbReference type="Proteomes" id="UP001500730"/>
    </source>
</evidence>
<dbReference type="PANTHER" id="PTHR34984:SF1">
    <property type="entry name" value="CARBON STORAGE REGULATOR"/>
    <property type="match status" value="1"/>
</dbReference>